<accession>A0ABN3TZT5</accession>
<reference evidence="2 3" key="1">
    <citation type="journal article" date="2019" name="Int. J. Syst. Evol. Microbiol.">
        <title>The Global Catalogue of Microorganisms (GCM) 10K type strain sequencing project: providing services to taxonomists for standard genome sequencing and annotation.</title>
        <authorList>
            <consortium name="The Broad Institute Genomics Platform"/>
            <consortium name="The Broad Institute Genome Sequencing Center for Infectious Disease"/>
            <person name="Wu L."/>
            <person name="Ma J."/>
        </authorList>
    </citation>
    <scope>NUCLEOTIDE SEQUENCE [LARGE SCALE GENOMIC DNA]</scope>
    <source>
        <strain evidence="2 3">JCM 4542</strain>
    </source>
</reference>
<feature type="region of interest" description="Disordered" evidence="1">
    <location>
        <begin position="73"/>
        <end position="98"/>
    </location>
</feature>
<gene>
    <name evidence="2" type="ORF">GCM10010315_45310</name>
</gene>
<comment type="caution">
    <text evidence="2">The sequence shown here is derived from an EMBL/GenBank/DDBJ whole genome shotgun (WGS) entry which is preliminary data.</text>
</comment>
<evidence type="ECO:0000313" key="3">
    <source>
        <dbReference type="Proteomes" id="UP001500886"/>
    </source>
</evidence>
<dbReference type="EMBL" id="BAAASL010000018">
    <property type="protein sequence ID" value="GAA2721742.1"/>
    <property type="molecule type" value="Genomic_DNA"/>
</dbReference>
<keyword evidence="3" id="KW-1185">Reference proteome</keyword>
<organism evidence="2 3">
    <name type="scientific">Streptomyces luteosporeus</name>
    <dbReference type="NCBI Taxonomy" id="173856"/>
    <lineage>
        <taxon>Bacteria</taxon>
        <taxon>Bacillati</taxon>
        <taxon>Actinomycetota</taxon>
        <taxon>Actinomycetes</taxon>
        <taxon>Kitasatosporales</taxon>
        <taxon>Streptomycetaceae</taxon>
        <taxon>Streptomyces</taxon>
    </lineage>
</organism>
<proteinExistence type="predicted"/>
<sequence length="98" mass="10592">MRSEKTLFEGGPLDGRVLDVLVGLNGLPPKTYEVPVPAVEPGTAPVVLVYRRVPAATTRRLGLPKGWKYAYDPEGRPGPGLRLPWGRPGRAPGTRPPE</sequence>
<name>A0ABN3TZT5_9ACTN</name>
<dbReference type="Proteomes" id="UP001500886">
    <property type="component" value="Unassembled WGS sequence"/>
</dbReference>
<feature type="compositionally biased region" description="Low complexity" evidence="1">
    <location>
        <begin position="79"/>
        <end position="98"/>
    </location>
</feature>
<evidence type="ECO:0000313" key="2">
    <source>
        <dbReference type="EMBL" id="GAA2721742.1"/>
    </source>
</evidence>
<protein>
    <submittedName>
        <fullName evidence="2">Uncharacterized protein</fullName>
    </submittedName>
</protein>
<dbReference type="RefSeq" id="WP_344437304.1">
    <property type="nucleotide sequence ID" value="NZ_BAAASL010000018.1"/>
</dbReference>
<evidence type="ECO:0000256" key="1">
    <source>
        <dbReference type="SAM" id="MobiDB-lite"/>
    </source>
</evidence>